<keyword evidence="2" id="KW-1185">Reference proteome</keyword>
<sequence length="216" mass="23081">MNASHVITAVCFARLDVGHELENSNPQIIGAATFSGSIQGGIVTFALHTAVLTAKDPGEGLIPWLETRLGDDRTTLAGFELKESVRLLKTLPRARSSAAVRNLGGRGRTIIDMGADKDGEPITLGECCAELSIPCATPDPARDFIGWCTGRGEKIVDTLQLDVIAVWRLAMHQIAARSSLGFRVHEVIEGHLATWLRAADFPAAAVHLEALPSAQL</sequence>
<comment type="caution">
    <text evidence="1">The sequence shown here is derived from an EMBL/GenBank/DDBJ whole genome shotgun (WGS) entry which is preliminary data.</text>
</comment>
<reference evidence="2" key="1">
    <citation type="journal article" date="2019" name="Int. J. Syst. Evol. Microbiol.">
        <title>The Global Catalogue of Microorganisms (GCM) 10K type strain sequencing project: providing services to taxonomists for standard genome sequencing and annotation.</title>
        <authorList>
            <consortium name="The Broad Institute Genomics Platform"/>
            <consortium name="The Broad Institute Genome Sequencing Center for Infectious Disease"/>
            <person name="Wu L."/>
            <person name="Ma J."/>
        </authorList>
    </citation>
    <scope>NUCLEOTIDE SEQUENCE [LARGE SCALE GENOMIC DNA]</scope>
    <source>
        <strain evidence="2">CGMCC 1.8957</strain>
    </source>
</reference>
<protein>
    <submittedName>
        <fullName evidence="1">Uncharacterized protein</fullName>
    </submittedName>
</protein>
<evidence type="ECO:0000313" key="1">
    <source>
        <dbReference type="EMBL" id="GHH16749.1"/>
    </source>
</evidence>
<organism evidence="1 2">
    <name type="scientific">Sphingomonas glacialis</name>
    <dbReference type="NCBI Taxonomy" id="658225"/>
    <lineage>
        <taxon>Bacteria</taxon>
        <taxon>Pseudomonadati</taxon>
        <taxon>Pseudomonadota</taxon>
        <taxon>Alphaproteobacteria</taxon>
        <taxon>Sphingomonadales</taxon>
        <taxon>Sphingomonadaceae</taxon>
        <taxon>Sphingomonas</taxon>
    </lineage>
</organism>
<name>A0ABQ3LP15_9SPHN</name>
<accession>A0ABQ3LP15</accession>
<dbReference type="Proteomes" id="UP000652430">
    <property type="component" value="Unassembled WGS sequence"/>
</dbReference>
<proteinExistence type="predicted"/>
<gene>
    <name evidence="1" type="ORF">GCM10008023_21110</name>
</gene>
<dbReference type="EMBL" id="BNAQ01000002">
    <property type="protein sequence ID" value="GHH16749.1"/>
    <property type="molecule type" value="Genomic_DNA"/>
</dbReference>
<dbReference type="RefSeq" id="WP_189676194.1">
    <property type="nucleotide sequence ID" value="NZ_BNAQ01000002.1"/>
</dbReference>
<evidence type="ECO:0000313" key="2">
    <source>
        <dbReference type="Proteomes" id="UP000652430"/>
    </source>
</evidence>